<reference evidence="3 4" key="1">
    <citation type="journal article" date="2016" name="Nat. Commun.">
        <title>Ectomycorrhizal ecology is imprinted in the genome of the dominant symbiotic fungus Cenococcum geophilum.</title>
        <authorList>
            <consortium name="DOE Joint Genome Institute"/>
            <person name="Peter M."/>
            <person name="Kohler A."/>
            <person name="Ohm R.A."/>
            <person name="Kuo A."/>
            <person name="Krutzmann J."/>
            <person name="Morin E."/>
            <person name="Arend M."/>
            <person name="Barry K.W."/>
            <person name="Binder M."/>
            <person name="Choi C."/>
            <person name="Clum A."/>
            <person name="Copeland A."/>
            <person name="Grisel N."/>
            <person name="Haridas S."/>
            <person name="Kipfer T."/>
            <person name="LaButti K."/>
            <person name="Lindquist E."/>
            <person name="Lipzen A."/>
            <person name="Maire R."/>
            <person name="Meier B."/>
            <person name="Mihaltcheva S."/>
            <person name="Molinier V."/>
            <person name="Murat C."/>
            <person name="Poggeler S."/>
            <person name="Quandt C.A."/>
            <person name="Sperisen C."/>
            <person name="Tritt A."/>
            <person name="Tisserant E."/>
            <person name="Crous P.W."/>
            <person name="Henrissat B."/>
            <person name="Nehls U."/>
            <person name="Egli S."/>
            <person name="Spatafora J.W."/>
            <person name="Grigoriev I.V."/>
            <person name="Martin F.M."/>
        </authorList>
    </citation>
    <scope>NUCLEOTIDE SEQUENCE [LARGE SCALE GENOMIC DNA]</scope>
    <source>
        <strain evidence="3 4">CBS 459.81</strain>
    </source>
</reference>
<evidence type="ECO:0000259" key="2">
    <source>
        <dbReference type="PROSITE" id="PS51253"/>
    </source>
</evidence>
<gene>
    <name evidence="3" type="ORF">K432DRAFT_289973</name>
</gene>
<dbReference type="GO" id="GO:0003677">
    <property type="term" value="F:DNA binding"/>
    <property type="evidence" value="ECO:0007669"/>
    <property type="project" value="UniProtKB-KW"/>
</dbReference>
<keyword evidence="4" id="KW-1185">Reference proteome</keyword>
<dbReference type="InterPro" id="IPR006600">
    <property type="entry name" value="HTH_CenpB_DNA-bd_dom"/>
</dbReference>
<dbReference type="EMBL" id="KV744848">
    <property type="protein sequence ID" value="OCK83951.1"/>
    <property type="molecule type" value="Genomic_DNA"/>
</dbReference>
<organism evidence="3 4">
    <name type="scientific">Lepidopterella palustris CBS 459.81</name>
    <dbReference type="NCBI Taxonomy" id="1314670"/>
    <lineage>
        <taxon>Eukaryota</taxon>
        <taxon>Fungi</taxon>
        <taxon>Dikarya</taxon>
        <taxon>Ascomycota</taxon>
        <taxon>Pezizomycotina</taxon>
        <taxon>Dothideomycetes</taxon>
        <taxon>Pleosporomycetidae</taxon>
        <taxon>Mytilinidiales</taxon>
        <taxon>Argynnaceae</taxon>
        <taxon>Lepidopterella</taxon>
    </lineage>
</organism>
<dbReference type="PROSITE" id="PS51253">
    <property type="entry name" value="HTH_CENPB"/>
    <property type="match status" value="1"/>
</dbReference>
<sequence>QYRLTPLQEELIADWILEEDARGYPPTHARAQEMASRLLRAEISYVYVMSFTPDNGRKVVAVSLCAISVRKLTTS</sequence>
<evidence type="ECO:0000313" key="3">
    <source>
        <dbReference type="EMBL" id="OCK83951.1"/>
    </source>
</evidence>
<dbReference type="AlphaFoldDB" id="A0A8E2EHL4"/>
<proteinExistence type="predicted"/>
<protein>
    <recommendedName>
        <fullName evidence="2">HTH CENPB-type domain-containing protein</fullName>
    </recommendedName>
</protein>
<evidence type="ECO:0000256" key="1">
    <source>
        <dbReference type="ARBA" id="ARBA00023125"/>
    </source>
</evidence>
<dbReference type="Pfam" id="PF03221">
    <property type="entry name" value="HTH_Tnp_Tc5"/>
    <property type="match status" value="1"/>
</dbReference>
<name>A0A8E2EHL4_9PEZI</name>
<feature type="non-terminal residue" evidence="3">
    <location>
        <position position="1"/>
    </location>
</feature>
<accession>A0A8E2EHL4</accession>
<dbReference type="OrthoDB" id="3780765at2759"/>
<evidence type="ECO:0000313" key="4">
    <source>
        <dbReference type="Proteomes" id="UP000250266"/>
    </source>
</evidence>
<dbReference type="Proteomes" id="UP000250266">
    <property type="component" value="Unassembled WGS sequence"/>
</dbReference>
<feature type="domain" description="HTH CENPB-type" evidence="2">
    <location>
        <begin position="1"/>
        <end position="61"/>
    </location>
</feature>
<keyword evidence="1" id="KW-0238">DNA-binding</keyword>